<dbReference type="EMBL" id="CP019477">
    <property type="protein sequence ID" value="UQC84633.1"/>
    <property type="molecule type" value="Genomic_DNA"/>
</dbReference>
<sequence>MLGVMLILFDSLIVIVAFLKLRLLARPRVGLINLHVGRRLSTSRQPVSFLLAPRSVPREESRSRFSVRHVSCSSLDTSNHRGTTSNIQEWGRCRYMAVIWHMKSSHHRQHYQTSGSDLIDVEWQRIEGDNLEKGSVRKNREARFYEERVSANR</sequence>
<dbReference type="KEGG" id="clup:CLUP02_10130"/>
<dbReference type="GeneID" id="73344116"/>
<protein>
    <submittedName>
        <fullName evidence="1">Uncharacterized protein</fullName>
    </submittedName>
</protein>
<reference evidence="1" key="1">
    <citation type="journal article" date="2021" name="Mol. Plant Microbe Interact.">
        <title>Complete Genome Sequence of the Plant-Pathogenic Fungus Colletotrichum lupini.</title>
        <authorList>
            <person name="Baroncelli R."/>
            <person name="Pensec F."/>
            <person name="Da Lio D."/>
            <person name="Boufleur T."/>
            <person name="Vicente I."/>
            <person name="Sarrocco S."/>
            <person name="Picot A."/>
            <person name="Baraldi E."/>
            <person name="Sukno S."/>
            <person name="Thon M."/>
            <person name="Le Floch G."/>
        </authorList>
    </citation>
    <scope>NUCLEOTIDE SEQUENCE</scope>
    <source>
        <strain evidence="1">IMI 504893</strain>
    </source>
</reference>
<keyword evidence="2" id="KW-1185">Reference proteome</keyword>
<organism evidence="1 2">
    <name type="scientific">Colletotrichum lupini</name>
    <dbReference type="NCBI Taxonomy" id="145971"/>
    <lineage>
        <taxon>Eukaryota</taxon>
        <taxon>Fungi</taxon>
        <taxon>Dikarya</taxon>
        <taxon>Ascomycota</taxon>
        <taxon>Pezizomycotina</taxon>
        <taxon>Sordariomycetes</taxon>
        <taxon>Hypocreomycetidae</taxon>
        <taxon>Glomerellales</taxon>
        <taxon>Glomerellaceae</taxon>
        <taxon>Colletotrichum</taxon>
        <taxon>Colletotrichum acutatum species complex</taxon>
    </lineage>
</organism>
<evidence type="ECO:0000313" key="1">
    <source>
        <dbReference type="EMBL" id="UQC84633.1"/>
    </source>
</evidence>
<name>A0A9Q8SWS9_9PEZI</name>
<dbReference type="AlphaFoldDB" id="A0A9Q8SWS9"/>
<proteinExistence type="predicted"/>
<accession>A0A9Q8SWS9</accession>
<dbReference type="Proteomes" id="UP000830671">
    <property type="component" value="Chromosome 5"/>
</dbReference>
<dbReference type="RefSeq" id="XP_049146250.1">
    <property type="nucleotide sequence ID" value="XM_049289106.1"/>
</dbReference>
<evidence type="ECO:0000313" key="2">
    <source>
        <dbReference type="Proteomes" id="UP000830671"/>
    </source>
</evidence>
<gene>
    <name evidence="1" type="ORF">CLUP02_10130</name>
</gene>